<accession>A0A9E6XUK5</accession>
<dbReference type="EMBL" id="CP087164">
    <property type="protein sequence ID" value="UGS34698.1"/>
    <property type="molecule type" value="Genomic_DNA"/>
</dbReference>
<dbReference type="Pfam" id="PF04465">
    <property type="entry name" value="DUF499"/>
    <property type="match status" value="1"/>
</dbReference>
<feature type="region of interest" description="Disordered" evidence="2">
    <location>
        <begin position="827"/>
        <end position="851"/>
    </location>
</feature>
<feature type="compositionally biased region" description="Pro residues" evidence="2">
    <location>
        <begin position="829"/>
        <end position="843"/>
    </location>
</feature>
<gene>
    <name evidence="3" type="ORF">DSM104329_01080</name>
</gene>
<evidence type="ECO:0000256" key="2">
    <source>
        <dbReference type="SAM" id="MobiDB-lite"/>
    </source>
</evidence>
<evidence type="ECO:0000313" key="3">
    <source>
        <dbReference type="EMBL" id="UGS34698.1"/>
    </source>
</evidence>
<organism evidence="3 4">
    <name type="scientific">Capillimicrobium parvum</name>
    <dbReference type="NCBI Taxonomy" id="2884022"/>
    <lineage>
        <taxon>Bacteria</taxon>
        <taxon>Bacillati</taxon>
        <taxon>Actinomycetota</taxon>
        <taxon>Thermoleophilia</taxon>
        <taxon>Solirubrobacterales</taxon>
        <taxon>Capillimicrobiaceae</taxon>
        <taxon>Capillimicrobium</taxon>
    </lineage>
</organism>
<evidence type="ECO:0008006" key="5">
    <source>
        <dbReference type="Google" id="ProtNLM"/>
    </source>
</evidence>
<dbReference type="InterPro" id="IPR007555">
    <property type="entry name" value="DUF499"/>
</dbReference>
<dbReference type="Proteomes" id="UP001162834">
    <property type="component" value="Chromosome"/>
</dbReference>
<dbReference type="RefSeq" id="WP_259314362.1">
    <property type="nucleotide sequence ID" value="NZ_CP087164.1"/>
</dbReference>
<evidence type="ECO:0000256" key="1">
    <source>
        <dbReference type="SAM" id="Coils"/>
    </source>
</evidence>
<feature type="coiled-coil region" evidence="1">
    <location>
        <begin position="645"/>
        <end position="672"/>
    </location>
</feature>
<protein>
    <recommendedName>
        <fullName evidence="5">ATP-binding protein</fullName>
    </recommendedName>
</protein>
<name>A0A9E6XUK5_9ACTN</name>
<dbReference type="KEGG" id="sbae:DSM104329_01080"/>
<keyword evidence="1" id="KW-0175">Coiled coil</keyword>
<sequence length="940" mass="101432">MSPSPAYALRPWTDVVRPHDDIRSGDLALGTYAANLAQVAMTQEAAPVYGDAEAFFAATYFTPTMCGLLADVFGALSGQRGDRVVQLKTPFGGGKTHSLLALFHLARSRAAAASVPELDGIADPGEVRIAVLSGEYLDPARGREVEGRVIRTLWGELAFQLGGWRAYERLLVDGEEGPPPGGQRLGELLAGTPALVLLDEVLVYAAKAKSLRLGDSTMDRQVLLFVQHLTEAVNQQQHTALVYSLQASVGEAVGEEGLLEALEKIAGRIDERREPVSGDEVLRVVQRRLFADVGDDDVRSEVARAYGDLLTAQLAAAAETDGDRQEAAAAGRGLEQRILESYPFHPELLDLMFHRWGSLPTYQRTRGALQFLATVVHALWAKRSEREPQPLIGPGDVDLADEGSRLTFLEQVGATNQYASVVQADFLATDAGTRRIDERLGRDAPGLERARVGTRVATAIMLLSFGAREGAERGALERDVLETSLAPGLDRNVLLGALEGLRGEALLFLHHVGGRYRFEPQPNLNRLIQQETANVSRESVQIHVRARLEDVLGARGASRHVVLWPDGPGQVPDETEAFQVVYLAADWSPAQAALSRYVLESASGPRVARNALAFVEPASGRFDDARAAARRALAVEALLSQGSRVGLSGEQKEELRERLRVAEQELRAALGQAYTRVHVPLGLADDGTVRFATRDLGTILSGGRSLHERVREALQTYVADELFPTKIAALADLSDEREWRWVSEVAHALPRFFEAPKVWNQDALTTGVIKAVAQGALGYVAGAQERDGALFAPSTGSVRLREDLDPGSVGLGEGCALLRVSLAERLRSPSPPDARPQNDPPAPQIGRPDQLPIEVAPGGDATGLALSITATEDDLFTLSQALGKLRGLLGEGGTMGLQIEVRSATSGEAIDRLKARNTVVEPLEENDGVTLSWQWTGQTR</sequence>
<keyword evidence="4" id="KW-1185">Reference proteome</keyword>
<proteinExistence type="predicted"/>
<dbReference type="AlphaFoldDB" id="A0A9E6XUK5"/>
<evidence type="ECO:0000313" key="4">
    <source>
        <dbReference type="Proteomes" id="UP001162834"/>
    </source>
</evidence>
<reference evidence="3" key="1">
    <citation type="journal article" date="2022" name="Int. J. Syst. Evol. Microbiol.">
        <title>Pseudomonas aegrilactucae sp. nov. and Pseudomonas morbosilactucae sp. nov., pathogens causing bacterial rot of lettuce in Japan.</title>
        <authorList>
            <person name="Sawada H."/>
            <person name="Fujikawa T."/>
            <person name="Satou M."/>
        </authorList>
    </citation>
    <scope>NUCLEOTIDE SEQUENCE</scope>
    <source>
        <strain evidence="3">0166_1</strain>
    </source>
</reference>